<dbReference type="InterPro" id="IPR036291">
    <property type="entry name" value="NAD(P)-bd_dom_sf"/>
</dbReference>
<feature type="domain" description="RmlD-like substrate binding" evidence="3">
    <location>
        <begin position="1"/>
        <end position="274"/>
    </location>
</feature>
<evidence type="ECO:0000256" key="1">
    <source>
        <dbReference type="ARBA" id="ARBA00010944"/>
    </source>
</evidence>
<dbReference type="Proteomes" id="UP000177610">
    <property type="component" value="Unassembled WGS sequence"/>
</dbReference>
<comment type="caution">
    <text evidence="4">The sequence shown here is derived from an EMBL/GenBank/DDBJ whole genome shotgun (WGS) entry which is preliminary data.</text>
</comment>
<proteinExistence type="inferred from homology"/>
<keyword evidence="2" id="KW-0521">NADP</keyword>
<comment type="similarity">
    <text evidence="1 2">Belongs to the dTDP-4-dehydrorhamnose reductase family.</text>
</comment>
<evidence type="ECO:0000313" key="5">
    <source>
        <dbReference type="Proteomes" id="UP000177610"/>
    </source>
</evidence>
<dbReference type="AlphaFoldDB" id="A0A1F5N7P4"/>
<dbReference type="InterPro" id="IPR005913">
    <property type="entry name" value="dTDP_dehydrorham_reduct"/>
</dbReference>
<dbReference type="NCBIfam" id="TIGR01214">
    <property type="entry name" value="rmlD"/>
    <property type="match status" value="1"/>
</dbReference>
<evidence type="ECO:0000256" key="2">
    <source>
        <dbReference type="RuleBase" id="RU364082"/>
    </source>
</evidence>
<accession>A0A1F5N7P4</accession>
<dbReference type="SUPFAM" id="SSF51735">
    <property type="entry name" value="NAD(P)-binding Rossmann-fold domains"/>
    <property type="match status" value="1"/>
</dbReference>
<dbReference type="EMBL" id="MFEH01000005">
    <property type="protein sequence ID" value="OGE73665.1"/>
    <property type="molecule type" value="Genomic_DNA"/>
</dbReference>
<dbReference type="PANTHER" id="PTHR10491:SF4">
    <property type="entry name" value="METHIONINE ADENOSYLTRANSFERASE 2 SUBUNIT BETA"/>
    <property type="match status" value="1"/>
</dbReference>
<gene>
    <name evidence="4" type="ORF">A2717_03460</name>
</gene>
<dbReference type="InterPro" id="IPR029903">
    <property type="entry name" value="RmlD-like-bd"/>
</dbReference>
<dbReference type="Gene3D" id="3.40.50.720">
    <property type="entry name" value="NAD(P)-binding Rossmann-like Domain"/>
    <property type="match status" value="1"/>
</dbReference>
<dbReference type="UniPathway" id="UPA00124"/>
<organism evidence="4 5">
    <name type="scientific">Candidatus Doudnabacteria bacterium RIFCSPHIGHO2_01_FULL_41_86</name>
    <dbReference type="NCBI Taxonomy" id="1817821"/>
    <lineage>
        <taxon>Bacteria</taxon>
        <taxon>Candidatus Doudnaibacteriota</taxon>
    </lineage>
</organism>
<sequence length="275" mass="31114">MRVLILGAKGALGQTFVDVYKGEEIFAWDREELDITDEEMVMQKISELKPDLIINCAAYNAVDRAEEDRATAELLNGSAVGYIAKAASAVNATLVHFSTAYVFDGNNPEGYNEDDKPSAHSAYAKSKLLGEMELPENCENYYLIRTTWLYGRLSERGKPSFVDTMLKLSKDQKEIKVISDEFGQPTFVQDLAEATKALVDQEKPFGIYHIVNSGMASWYDWAKEIFKIKGLDIKLETASRDAFVRLAERPKYGILNNTKFIQLRPWHEALKDHLK</sequence>
<evidence type="ECO:0000313" key="4">
    <source>
        <dbReference type="EMBL" id="OGE73665.1"/>
    </source>
</evidence>
<name>A0A1F5N7P4_9BACT</name>
<dbReference type="Gene3D" id="3.90.25.10">
    <property type="entry name" value="UDP-galactose 4-epimerase, domain 1"/>
    <property type="match status" value="1"/>
</dbReference>
<dbReference type="EC" id="1.1.1.133" evidence="2"/>
<dbReference type="CDD" id="cd05254">
    <property type="entry name" value="dTDP_HR_like_SDR_e"/>
    <property type="match status" value="1"/>
</dbReference>
<keyword evidence="2" id="KW-0560">Oxidoreductase</keyword>
<dbReference type="PANTHER" id="PTHR10491">
    <property type="entry name" value="DTDP-4-DEHYDRORHAMNOSE REDUCTASE"/>
    <property type="match status" value="1"/>
</dbReference>
<dbReference type="GO" id="GO:0005829">
    <property type="term" value="C:cytosol"/>
    <property type="evidence" value="ECO:0007669"/>
    <property type="project" value="TreeGrafter"/>
</dbReference>
<evidence type="ECO:0000259" key="3">
    <source>
        <dbReference type="Pfam" id="PF04321"/>
    </source>
</evidence>
<reference evidence="4 5" key="1">
    <citation type="journal article" date="2016" name="Nat. Commun.">
        <title>Thousands of microbial genomes shed light on interconnected biogeochemical processes in an aquifer system.</title>
        <authorList>
            <person name="Anantharaman K."/>
            <person name="Brown C.T."/>
            <person name="Hug L.A."/>
            <person name="Sharon I."/>
            <person name="Castelle C.J."/>
            <person name="Probst A.J."/>
            <person name="Thomas B.C."/>
            <person name="Singh A."/>
            <person name="Wilkins M.J."/>
            <person name="Karaoz U."/>
            <person name="Brodie E.L."/>
            <person name="Williams K.H."/>
            <person name="Hubbard S.S."/>
            <person name="Banfield J.F."/>
        </authorList>
    </citation>
    <scope>NUCLEOTIDE SEQUENCE [LARGE SCALE GENOMIC DNA]</scope>
</reference>
<comment type="function">
    <text evidence="2">Catalyzes the reduction of dTDP-6-deoxy-L-lyxo-4-hexulose to yield dTDP-L-rhamnose.</text>
</comment>
<protein>
    <recommendedName>
        <fullName evidence="2">dTDP-4-dehydrorhamnose reductase</fullName>
        <ecNumber evidence="2">1.1.1.133</ecNumber>
    </recommendedName>
</protein>
<dbReference type="Pfam" id="PF04321">
    <property type="entry name" value="RmlD_sub_bind"/>
    <property type="match status" value="1"/>
</dbReference>
<dbReference type="GO" id="GO:0008831">
    <property type="term" value="F:dTDP-4-dehydrorhamnose reductase activity"/>
    <property type="evidence" value="ECO:0007669"/>
    <property type="project" value="UniProtKB-EC"/>
</dbReference>
<comment type="pathway">
    <text evidence="2">Carbohydrate biosynthesis; dTDP-L-rhamnose biosynthesis.</text>
</comment>
<dbReference type="STRING" id="1817821.A2717_03460"/>
<dbReference type="GO" id="GO:0019305">
    <property type="term" value="P:dTDP-rhamnose biosynthetic process"/>
    <property type="evidence" value="ECO:0007669"/>
    <property type="project" value="UniProtKB-UniPathway"/>
</dbReference>